<dbReference type="Proteomes" id="UP000250222">
    <property type="component" value="Unassembled WGS sequence"/>
</dbReference>
<feature type="transmembrane region" description="Helical" evidence="1">
    <location>
        <begin position="34"/>
        <end position="63"/>
    </location>
</feature>
<protein>
    <recommendedName>
        <fullName evidence="2">DUF4190 domain-containing protein</fullName>
    </recommendedName>
</protein>
<keyword evidence="4" id="KW-1185">Reference proteome</keyword>
<dbReference type="InterPro" id="IPR025241">
    <property type="entry name" value="DUF4190"/>
</dbReference>
<feature type="transmembrane region" description="Helical" evidence="1">
    <location>
        <begin position="75"/>
        <end position="99"/>
    </location>
</feature>
<dbReference type="EMBL" id="UETB01000002">
    <property type="protein sequence ID" value="SSA39400.1"/>
    <property type="molecule type" value="Genomic_DNA"/>
</dbReference>
<keyword evidence="1" id="KW-0472">Membrane</keyword>
<keyword evidence="1" id="KW-0812">Transmembrane</keyword>
<name>A0A2Y9A4W9_9MICO</name>
<feature type="domain" description="DUF4190" evidence="2">
    <location>
        <begin position="35"/>
        <end position="92"/>
    </location>
</feature>
<dbReference type="AlphaFoldDB" id="A0A2Y9A4W9"/>
<evidence type="ECO:0000256" key="1">
    <source>
        <dbReference type="SAM" id="Phobius"/>
    </source>
</evidence>
<reference evidence="3 4" key="1">
    <citation type="submission" date="2016-10" db="EMBL/GenBank/DDBJ databases">
        <authorList>
            <person name="Cai Z."/>
        </authorList>
    </citation>
    <scope>NUCLEOTIDE SEQUENCE [LARGE SCALE GENOMIC DNA]</scope>
    <source>
        <strain evidence="3 4">CGMCC 1.10826</strain>
    </source>
</reference>
<evidence type="ECO:0000259" key="2">
    <source>
        <dbReference type="Pfam" id="PF13828"/>
    </source>
</evidence>
<accession>A0A2Y9A4W9</accession>
<proteinExistence type="predicted"/>
<gene>
    <name evidence="3" type="ORF">SAMN05216184_102326</name>
</gene>
<keyword evidence="1" id="KW-1133">Transmembrane helix</keyword>
<evidence type="ECO:0000313" key="4">
    <source>
        <dbReference type="Proteomes" id="UP000250222"/>
    </source>
</evidence>
<dbReference type="Pfam" id="PF13828">
    <property type="entry name" value="DUF4190"/>
    <property type="match status" value="1"/>
</dbReference>
<organism evidence="3 4">
    <name type="scientific">Georgenia satyanarayanai</name>
    <dbReference type="NCBI Taxonomy" id="860221"/>
    <lineage>
        <taxon>Bacteria</taxon>
        <taxon>Bacillati</taxon>
        <taxon>Actinomycetota</taxon>
        <taxon>Actinomycetes</taxon>
        <taxon>Micrococcales</taxon>
        <taxon>Bogoriellaceae</taxon>
        <taxon>Georgenia</taxon>
    </lineage>
</organism>
<evidence type="ECO:0000313" key="3">
    <source>
        <dbReference type="EMBL" id="SSA39400.1"/>
    </source>
</evidence>
<sequence length="105" mass="11021">MTPSSSAFGTSERHRDRVLSGAGYESPAYRNDRVAVAAMVLGVLGVVVPGLCLFAIALGHLGLHRLRTSYDGGRGLAVAALALGYAMTAVWTGLFLLFLSARTLL</sequence>